<proteinExistence type="predicted"/>
<dbReference type="RefSeq" id="WP_012380523.1">
    <property type="nucleotide sequence ID" value="NC_010572.1"/>
</dbReference>
<gene>
    <name evidence="2" type="ordered locus">SGR_4326</name>
</gene>
<dbReference type="PATRIC" id="fig|455632.4.peg.4410"/>
<dbReference type="HOGENOM" id="CLU_111226_4_0_11"/>
<dbReference type="Pfam" id="PF00583">
    <property type="entry name" value="Acetyltransf_1"/>
    <property type="match status" value="1"/>
</dbReference>
<dbReference type="GO" id="GO:0016747">
    <property type="term" value="F:acyltransferase activity, transferring groups other than amino-acyl groups"/>
    <property type="evidence" value="ECO:0007669"/>
    <property type="project" value="InterPro"/>
</dbReference>
<dbReference type="eggNOG" id="COG0456">
    <property type="taxonomic scope" value="Bacteria"/>
</dbReference>
<dbReference type="InterPro" id="IPR000182">
    <property type="entry name" value="GNAT_dom"/>
</dbReference>
<protein>
    <submittedName>
        <fullName evidence="2">Acetyltransferase</fullName>
    </submittedName>
</protein>
<dbReference type="PROSITE" id="PS51186">
    <property type="entry name" value="GNAT"/>
    <property type="match status" value="1"/>
</dbReference>
<dbReference type="KEGG" id="sgr:SGR_4326"/>
<accession>B1VTR5</accession>
<evidence type="ECO:0000313" key="2">
    <source>
        <dbReference type="EMBL" id="BAG21155.1"/>
    </source>
</evidence>
<dbReference type="Gene3D" id="3.40.630.30">
    <property type="match status" value="1"/>
</dbReference>
<reference evidence="3" key="1">
    <citation type="journal article" date="2008" name="J. Bacteriol.">
        <title>Genome sequence of the streptomycin-producing microorganism Streptomyces griseus IFO 13350.</title>
        <authorList>
            <person name="Ohnishi Y."/>
            <person name="Ishikawa J."/>
            <person name="Hara H."/>
            <person name="Suzuki H."/>
            <person name="Ikenoya M."/>
            <person name="Ikeda H."/>
            <person name="Yamashita A."/>
            <person name="Hattori M."/>
            <person name="Horinouchi S."/>
        </authorList>
    </citation>
    <scope>NUCLEOTIDE SEQUENCE [LARGE SCALE GENOMIC DNA]</scope>
    <source>
        <strain evidence="3">JCM 4626 / NBRC 13350</strain>
    </source>
</reference>
<dbReference type="Proteomes" id="UP000001685">
    <property type="component" value="Chromosome"/>
</dbReference>
<sequence length="156" mass="16805">MIDHGHTDKTGRPVTLREVDADNWRAVADSAPRDDQRDWVPALAARYLVLTGREDTWTSLAVCAGDEVTGHLMWARDEDGSHWIGGMLIDAAHQGAGIGRAAVRTLASWLSAREDGTAVRLSYAPENLAAAHLYASLGFRPTGVEEDGEVVAELSA</sequence>
<feature type="domain" description="N-acetyltransferase" evidence="1">
    <location>
        <begin position="14"/>
        <end position="156"/>
    </location>
</feature>
<evidence type="ECO:0000259" key="1">
    <source>
        <dbReference type="PROSITE" id="PS51186"/>
    </source>
</evidence>
<organism evidence="2 3">
    <name type="scientific">Streptomyces griseus subsp. griseus (strain JCM 4626 / CBS 651.72 / NBRC 13350 / KCC S-0626 / ISP 5235)</name>
    <dbReference type="NCBI Taxonomy" id="455632"/>
    <lineage>
        <taxon>Bacteria</taxon>
        <taxon>Bacillati</taxon>
        <taxon>Actinomycetota</taxon>
        <taxon>Actinomycetes</taxon>
        <taxon>Kitasatosporales</taxon>
        <taxon>Streptomycetaceae</taxon>
        <taxon>Streptomyces</taxon>
    </lineage>
</organism>
<dbReference type="InterPro" id="IPR016181">
    <property type="entry name" value="Acyl_CoA_acyltransferase"/>
</dbReference>
<evidence type="ECO:0000313" key="3">
    <source>
        <dbReference type="Proteomes" id="UP000001685"/>
    </source>
</evidence>
<dbReference type="AlphaFoldDB" id="B1VTR5"/>
<dbReference type="EMBL" id="AP009493">
    <property type="protein sequence ID" value="BAG21155.1"/>
    <property type="molecule type" value="Genomic_DNA"/>
</dbReference>
<dbReference type="SUPFAM" id="SSF55729">
    <property type="entry name" value="Acyl-CoA N-acyltransferases (Nat)"/>
    <property type="match status" value="1"/>
</dbReference>
<name>B1VTR5_STRGG</name>
<dbReference type="CDD" id="cd04301">
    <property type="entry name" value="NAT_SF"/>
    <property type="match status" value="1"/>
</dbReference>